<feature type="transmembrane region" description="Helical" evidence="6">
    <location>
        <begin position="200"/>
        <end position="221"/>
    </location>
</feature>
<feature type="transmembrane region" description="Helical" evidence="6">
    <location>
        <begin position="66"/>
        <end position="92"/>
    </location>
</feature>
<evidence type="ECO:0000313" key="7">
    <source>
        <dbReference type="EMBL" id="OCX19893.1"/>
    </source>
</evidence>
<keyword evidence="2" id="KW-1003">Cell membrane</keyword>
<feature type="transmembrane region" description="Helical" evidence="6">
    <location>
        <begin position="278"/>
        <end position="298"/>
    </location>
</feature>
<dbReference type="CDD" id="cd06581">
    <property type="entry name" value="TM_PBP1_LivM_like"/>
    <property type="match status" value="1"/>
</dbReference>
<dbReference type="STRING" id="1566387.QV13_09810"/>
<dbReference type="InterPro" id="IPR043428">
    <property type="entry name" value="LivM-like"/>
</dbReference>
<dbReference type="GO" id="GO:0015658">
    <property type="term" value="F:branched-chain amino acid transmembrane transporter activity"/>
    <property type="evidence" value="ECO:0007669"/>
    <property type="project" value="InterPro"/>
</dbReference>
<dbReference type="Pfam" id="PF02653">
    <property type="entry name" value="BPD_transp_2"/>
    <property type="match status" value="1"/>
</dbReference>
<feature type="transmembrane region" description="Helical" evidence="6">
    <location>
        <begin position="99"/>
        <end position="118"/>
    </location>
</feature>
<dbReference type="Proteomes" id="UP000094412">
    <property type="component" value="Unassembled WGS sequence"/>
</dbReference>
<keyword evidence="5 6" id="KW-0472">Membrane</keyword>
<reference evidence="7 8" key="1">
    <citation type="submission" date="2016-08" db="EMBL/GenBank/DDBJ databases">
        <title>Whole genome sequence of Mesorhizobium sp. strain UASWS1009 isolated from industrial sewage.</title>
        <authorList>
            <person name="Crovadore J."/>
            <person name="Calmin G."/>
            <person name="Chablais R."/>
            <person name="Cochard B."/>
            <person name="Lefort F."/>
        </authorList>
    </citation>
    <scope>NUCLEOTIDE SEQUENCE [LARGE SCALE GENOMIC DNA]</scope>
    <source>
        <strain evidence="7 8">UASWS1009</strain>
    </source>
</reference>
<keyword evidence="4 6" id="KW-1133">Transmembrane helix</keyword>
<dbReference type="RefSeq" id="WP_024923578.1">
    <property type="nucleotide sequence ID" value="NZ_MDEO01000030.1"/>
</dbReference>
<comment type="subcellular location">
    <subcellularLocation>
        <location evidence="1">Cell membrane</location>
        <topology evidence="1">Multi-pass membrane protein</topology>
    </subcellularLocation>
</comment>
<accession>A0A1C2DZ27</accession>
<feature type="transmembrane region" description="Helical" evidence="6">
    <location>
        <begin position="227"/>
        <end position="243"/>
    </location>
</feature>
<feature type="transmembrane region" description="Helical" evidence="6">
    <location>
        <begin position="35"/>
        <end position="54"/>
    </location>
</feature>
<gene>
    <name evidence="7" type="ORF">QV13_09810</name>
</gene>
<keyword evidence="8" id="KW-1185">Reference proteome</keyword>
<evidence type="ECO:0000256" key="3">
    <source>
        <dbReference type="ARBA" id="ARBA00022692"/>
    </source>
</evidence>
<evidence type="ECO:0000256" key="5">
    <source>
        <dbReference type="ARBA" id="ARBA00023136"/>
    </source>
</evidence>
<name>A0A1C2DZ27_9HYPH</name>
<proteinExistence type="predicted"/>
<comment type="caution">
    <text evidence="7">The sequence shown here is derived from an EMBL/GenBank/DDBJ whole genome shotgun (WGS) entry which is preliminary data.</text>
</comment>
<evidence type="ECO:0000256" key="4">
    <source>
        <dbReference type="ARBA" id="ARBA00022989"/>
    </source>
</evidence>
<keyword evidence="3 6" id="KW-0812">Transmembrane</keyword>
<feature type="transmembrane region" description="Helical" evidence="6">
    <location>
        <begin position="6"/>
        <end position="28"/>
    </location>
</feature>
<evidence type="ECO:0000256" key="1">
    <source>
        <dbReference type="ARBA" id="ARBA00004651"/>
    </source>
</evidence>
<dbReference type="EMBL" id="MDEO01000030">
    <property type="protein sequence ID" value="OCX19893.1"/>
    <property type="molecule type" value="Genomic_DNA"/>
</dbReference>
<feature type="transmembrane region" description="Helical" evidence="6">
    <location>
        <begin position="143"/>
        <end position="164"/>
    </location>
</feature>
<sequence>MSVELIAYAAFFLTMALTYAVMCLGLNVQWGQTGLFNVGVAGFVAIGAYVSALLTTPDAPDRFGGFGLPILVGWLGAAIATGLASFLVGWLTIRLRADYLAIATFGVAVTVQLIALNLQSVTGGPFGIGFIPRPFAAFASDPLAFSLLNLGVLVVVVILLYLALEHLLRSPWGRVLRAIREDETAALALGKNATRFRLQAFAIGGAIMGLAGATQAHFVGFIAPDNYVPLLTFQVWAMLIVGGSGNNRGAILGAVLVWGIWAASAGAIAGLFPPDQQARAAALRIVIIGVGLCAILLLRPRGILGEERIVSRHLARLSARQAASTNPTNPNP</sequence>
<dbReference type="GO" id="GO:0005886">
    <property type="term" value="C:plasma membrane"/>
    <property type="evidence" value="ECO:0007669"/>
    <property type="project" value="UniProtKB-SubCell"/>
</dbReference>
<evidence type="ECO:0000256" key="2">
    <source>
        <dbReference type="ARBA" id="ARBA00022475"/>
    </source>
</evidence>
<dbReference type="InterPro" id="IPR001851">
    <property type="entry name" value="ABC_transp_permease"/>
</dbReference>
<evidence type="ECO:0000313" key="8">
    <source>
        <dbReference type="Proteomes" id="UP000094412"/>
    </source>
</evidence>
<dbReference type="OrthoDB" id="9814461at2"/>
<dbReference type="PANTHER" id="PTHR30482:SF10">
    <property type="entry name" value="HIGH-AFFINITY BRANCHED-CHAIN AMINO ACID TRANSPORT PROTEIN BRAE"/>
    <property type="match status" value="1"/>
</dbReference>
<dbReference type="PANTHER" id="PTHR30482">
    <property type="entry name" value="HIGH-AFFINITY BRANCHED-CHAIN AMINO ACID TRANSPORT SYSTEM PERMEASE"/>
    <property type="match status" value="1"/>
</dbReference>
<protein>
    <submittedName>
        <fullName evidence="7">ABC transporter permease</fullName>
    </submittedName>
</protein>
<dbReference type="AlphaFoldDB" id="A0A1C2DZ27"/>
<feature type="transmembrane region" description="Helical" evidence="6">
    <location>
        <begin position="250"/>
        <end position="272"/>
    </location>
</feature>
<organism evidence="7 8">
    <name type="scientific">Mesorhizobium hungaricum</name>
    <dbReference type="NCBI Taxonomy" id="1566387"/>
    <lineage>
        <taxon>Bacteria</taxon>
        <taxon>Pseudomonadati</taxon>
        <taxon>Pseudomonadota</taxon>
        <taxon>Alphaproteobacteria</taxon>
        <taxon>Hyphomicrobiales</taxon>
        <taxon>Phyllobacteriaceae</taxon>
        <taxon>Mesorhizobium</taxon>
    </lineage>
</organism>
<evidence type="ECO:0000256" key="6">
    <source>
        <dbReference type="SAM" id="Phobius"/>
    </source>
</evidence>